<reference evidence="1" key="1">
    <citation type="submission" date="2020-03" db="EMBL/GenBank/DDBJ databases">
        <title>The deep terrestrial virosphere.</title>
        <authorList>
            <person name="Holmfeldt K."/>
            <person name="Nilsson E."/>
            <person name="Simone D."/>
            <person name="Lopez-Fernandez M."/>
            <person name="Wu X."/>
            <person name="de Brujin I."/>
            <person name="Lundin D."/>
            <person name="Andersson A."/>
            <person name="Bertilsson S."/>
            <person name="Dopson M."/>
        </authorList>
    </citation>
    <scope>NUCLEOTIDE SEQUENCE</scope>
    <source>
        <strain evidence="2">MM415B04111</strain>
        <strain evidence="1">TM448A00912</strain>
    </source>
</reference>
<sequence length="204" mass="22567">MKKTATPNSAAVGIQNVDLTLRGMPGTPLVIHAFAEKAKQEIRDKQQKKAKKAKEERNPREEFLAARYVDDQGRECAPITAIKKAIISAATAFDDITKIGLRQALFVSAKTGPGLFVPIENHKGSPAIGVMREDAVTIGINTRGLTYRPEYKEWQLRINIEYNPRIVSEEQLLALVDQAGWGVGICEGRPERTSALGWGRFVRV</sequence>
<dbReference type="AlphaFoldDB" id="A0A6H1ZK68"/>
<accession>A0A6H1ZK68</accession>
<evidence type="ECO:0000313" key="1">
    <source>
        <dbReference type="EMBL" id="QJA48326.1"/>
    </source>
</evidence>
<dbReference type="EMBL" id="MT144079">
    <property type="protein sequence ID" value="QJA48326.1"/>
    <property type="molecule type" value="Genomic_DNA"/>
</dbReference>
<protein>
    <submittedName>
        <fullName evidence="1">Uncharacterized protein</fullName>
    </submittedName>
</protein>
<gene>
    <name evidence="2" type="ORF">MM415B04111_0007</name>
    <name evidence="1" type="ORF">TM448A00912_0024</name>
</gene>
<dbReference type="EMBL" id="MT143179">
    <property type="protein sequence ID" value="QJA93808.1"/>
    <property type="molecule type" value="Genomic_DNA"/>
</dbReference>
<name>A0A6H1ZK68_9ZZZZ</name>
<evidence type="ECO:0000313" key="2">
    <source>
        <dbReference type="EMBL" id="QJA93808.1"/>
    </source>
</evidence>
<proteinExistence type="predicted"/>
<organism evidence="1">
    <name type="scientific">viral metagenome</name>
    <dbReference type="NCBI Taxonomy" id="1070528"/>
    <lineage>
        <taxon>unclassified sequences</taxon>
        <taxon>metagenomes</taxon>
        <taxon>organismal metagenomes</taxon>
    </lineage>
</organism>